<comment type="catalytic activity">
    <reaction evidence="14">
        <text>sn-glycerol 3-phosphate + an acyl-CoA = a 1-acyl-sn-glycero-3-phosphate + CoA</text>
        <dbReference type="Rhea" id="RHEA:15325"/>
        <dbReference type="ChEBI" id="CHEBI:57287"/>
        <dbReference type="ChEBI" id="CHEBI:57597"/>
        <dbReference type="ChEBI" id="CHEBI:57970"/>
        <dbReference type="ChEBI" id="CHEBI:58342"/>
        <dbReference type="EC" id="2.3.1.15"/>
    </reaction>
</comment>
<evidence type="ECO:0000256" key="8">
    <source>
        <dbReference type="ARBA" id="ARBA00022679"/>
    </source>
</evidence>
<dbReference type="EMBL" id="DF237268">
    <property type="protein sequence ID" value="GAQ86900.1"/>
    <property type="molecule type" value="Genomic_DNA"/>
</dbReference>
<dbReference type="SUPFAM" id="SSF69593">
    <property type="entry name" value="Glycerol-3-phosphate (1)-acyltransferase"/>
    <property type="match status" value="1"/>
</dbReference>
<feature type="domain" description="Phospholipid/glycerol acyltransferase" evidence="16">
    <location>
        <begin position="222"/>
        <end position="368"/>
    </location>
</feature>
<keyword evidence="5" id="KW-0444">Lipid biosynthesis</keyword>
<dbReference type="PIRSF" id="PIRSF000431">
    <property type="entry name" value="Glycerol-3-P_O-acyltransfrase"/>
    <property type="match status" value="1"/>
</dbReference>
<dbReference type="InterPro" id="IPR016222">
    <property type="entry name" value="G3P_O-acylTrfase_chlp"/>
</dbReference>
<evidence type="ECO:0000256" key="12">
    <source>
        <dbReference type="ARBA" id="ARBA00023264"/>
    </source>
</evidence>
<evidence type="ECO:0000256" key="5">
    <source>
        <dbReference type="ARBA" id="ARBA00022516"/>
    </source>
</evidence>
<evidence type="ECO:0000256" key="15">
    <source>
        <dbReference type="PIRSR" id="PIRSR000431-2"/>
    </source>
</evidence>
<evidence type="ECO:0000259" key="16">
    <source>
        <dbReference type="SMART" id="SM00563"/>
    </source>
</evidence>
<keyword evidence="6 14" id="KW-0150">Chloroplast</keyword>
<keyword evidence="8 14" id="KW-0808">Transferase</keyword>
<dbReference type="PANTHER" id="PTHR35695">
    <property type="entry name" value="GLYCEROL-3-PHOSPHATE ACYLTRANSFERASE, CHLOROPLASTIC"/>
    <property type="match status" value="1"/>
</dbReference>
<dbReference type="GO" id="GO:0006655">
    <property type="term" value="P:phosphatidylglycerol biosynthetic process"/>
    <property type="evidence" value="ECO:0000318"/>
    <property type="project" value="GO_Central"/>
</dbReference>
<evidence type="ECO:0000256" key="6">
    <source>
        <dbReference type="ARBA" id="ARBA00022528"/>
    </source>
</evidence>
<dbReference type="AlphaFoldDB" id="A0A1Y1I7H2"/>
<accession>A0A1Y1I7H2</accession>
<gene>
    <name evidence="17" type="ORF">KFL_003190110</name>
</gene>
<protein>
    <recommendedName>
        <fullName evidence="14">Glycerol-3-phosphate acyltransferase, chloroplastic</fullName>
        <shortName evidence="14">GPAT</shortName>
        <ecNumber evidence="14">2.3.1.15</ecNumber>
    </recommendedName>
</protein>
<organism evidence="17 18">
    <name type="scientific">Klebsormidium nitens</name>
    <name type="common">Green alga</name>
    <name type="synonym">Ulothrix nitens</name>
    <dbReference type="NCBI Taxonomy" id="105231"/>
    <lineage>
        <taxon>Eukaryota</taxon>
        <taxon>Viridiplantae</taxon>
        <taxon>Streptophyta</taxon>
        <taxon>Klebsormidiophyceae</taxon>
        <taxon>Klebsormidiales</taxon>
        <taxon>Klebsormidiaceae</taxon>
        <taxon>Klebsormidium</taxon>
    </lineage>
</organism>
<keyword evidence="9" id="KW-0809">Transit peptide</keyword>
<dbReference type="Pfam" id="PF14829">
    <property type="entry name" value="GPAT_N"/>
    <property type="match status" value="1"/>
</dbReference>
<dbReference type="InterPro" id="IPR038114">
    <property type="entry name" value="GPAT_N_sf"/>
</dbReference>
<evidence type="ECO:0000256" key="1">
    <source>
        <dbReference type="ARBA" id="ARBA00004470"/>
    </source>
</evidence>
<dbReference type="STRING" id="105231.A0A1Y1I7H2"/>
<keyword evidence="11" id="KW-0594">Phospholipid biosynthesis</keyword>
<name>A0A1Y1I7H2_KLENI</name>
<dbReference type="PANTHER" id="PTHR35695:SF1">
    <property type="entry name" value="GLYCEROL-3-PHOSPHATE ACYLTRANSFERASE, CHLOROPLASTIC"/>
    <property type="match status" value="1"/>
</dbReference>
<keyword evidence="10 14" id="KW-0443">Lipid metabolism</keyword>
<dbReference type="CDD" id="cd07985">
    <property type="entry name" value="LPLAT_GPAT"/>
    <property type="match status" value="1"/>
</dbReference>
<sequence>MALTACCRVGSIFKLPLDIAAKQSCSQRHFKTCSGPISSLRLGSIAYHQGPAAQFLLRQVQTPAHHVGHHNVDSTGHTTRAAEPAVANGKPAHTKSFQNVKTEEELLAGIQAEIAAKRLPSRAGPGMQLFYNNYKKAMLSSGRPDAEETAVRVMSMVFDRIMVQFEDPFTFNSHHLAIREPYDYYRFGQEYVGPLLNFSESYLGNLHLFDAMEEQLRAGHNVVLLSNHQTEADPAVIALLLEHSHPFLAENLTYVAGDRVVHDPFAKPFSMGRNLLCVYSKKHINDVPELAAEKTKANRRTLVEMARLFKAGGQFIWIAPSGGRDRPDPATGQWVPAAFDDSSVELMRRLSDDSPVPGHLYPLAVLCHDIMPPPPTLDKALGEQRITNYHGVGMSVGPQLHFEEVCQGIEDRKQARAVYSAAAFAAVEEQYKVLEAAVHGSKGTASSTAAVRLEQPWKVEKDAALVS</sequence>
<evidence type="ECO:0000256" key="7">
    <source>
        <dbReference type="ARBA" id="ARBA00022640"/>
    </source>
</evidence>
<dbReference type="GO" id="GO:0004366">
    <property type="term" value="F:glycerol-3-phosphate O-acyltransferase activity"/>
    <property type="evidence" value="ECO:0000318"/>
    <property type="project" value="GO_Central"/>
</dbReference>
<comment type="similarity">
    <text evidence="4 14">Belongs to the GPAT/DAPAT family.</text>
</comment>
<keyword evidence="13 14" id="KW-0012">Acyltransferase</keyword>
<keyword evidence="7 14" id="KW-0934">Plastid</keyword>
<dbReference type="Pfam" id="PF01553">
    <property type="entry name" value="Acyltransferase"/>
    <property type="match status" value="1"/>
</dbReference>
<comment type="pathway">
    <text evidence="2 14">Phospholipid metabolism; CDP-diacylglycerol biosynthesis; CDP-diacylglycerol from sn-glycerol 3-phosphate: step 1/3.</text>
</comment>
<dbReference type="OrthoDB" id="524544at2759"/>
<evidence type="ECO:0000256" key="9">
    <source>
        <dbReference type="ARBA" id="ARBA00022946"/>
    </source>
</evidence>
<dbReference type="GO" id="GO:0016024">
    <property type="term" value="P:CDP-diacylglycerol biosynthetic process"/>
    <property type="evidence" value="ECO:0007669"/>
    <property type="project" value="UniProtKB-UniPathway"/>
</dbReference>
<evidence type="ECO:0000313" key="18">
    <source>
        <dbReference type="Proteomes" id="UP000054558"/>
    </source>
</evidence>
<dbReference type="GO" id="GO:0009570">
    <property type="term" value="C:chloroplast stroma"/>
    <property type="evidence" value="ECO:0000318"/>
    <property type="project" value="GO_Central"/>
</dbReference>
<evidence type="ECO:0000256" key="2">
    <source>
        <dbReference type="ARBA" id="ARBA00004765"/>
    </source>
</evidence>
<evidence type="ECO:0000313" key="17">
    <source>
        <dbReference type="EMBL" id="GAQ86900.1"/>
    </source>
</evidence>
<keyword evidence="18" id="KW-1185">Reference proteome</keyword>
<dbReference type="EC" id="2.3.1.15" evidence="14"/>
<dbReference type="Gene3D" id="3.40.1130.10">
    <property type="entry name" value="Glycerol-3-phosphate (1)-acyltransferase"/>
    <property type="match status" value="1"/>
</dbReference>
<proteinExistence type="inferred from homology"/>
<comment type="subcellular location">
    <subcellularLocation>
        <location evidence="1 14">Plastid</location>
        <location evidence="1 14">Chloroplast stroma</location>
    </subcellularLocation>
</comment>
<dbReference type="Gene3D" id="1.10.1200.50">
    <property type="entry name" value="Glycerol-3-phosphate acyltransferase, alpha helical bundle, N-terminal"/>
    <property type="match status" value="1"/>
</dbReference>
<comment type="pathway">
    <text evidence="3">Lipid metabolism.</text>
</comment>
<evidence type="ECO:0000256" key="4">
    <source>
        <dbReference type="ARBA" id="ARBA00007937"/>
    </source>
</evidence>
<dbReference type="UniPathway" id="UPA00557">
    <property type="reaction ID" value="UER00612"/>
</dbReference>
<evidence type="ECO:0000256" key="10">
    <source>
        <dbReference type="ARBA" id="ARBA00023098"/>
    </source>
</evidence>
<evidence type="ECO:0000256" key="14">
    <source>
        <dbReference type="PIRNR" id="PIRNR000431"/>
    </source>
</evidence>
<keyword evidence="12" id="KW-1208">Phospholipid metabolism</keyword>
<dbReference type="InterPro" id="IPR002123">
    <property type="entry name" value="Plipid/glycerol_acylTrfase"/>
</dbReference>
<comment type="function">
    <text evidence="14">Esterifies acyl-group from acyl-ACP to the sn-1 position of glycerol-3-phosphate. The enzyme from chilling-resistant plants discriminates against non-fluid palmitic acid and selects oleic acid whereas the enzyme from sensitive plants accepts both fatty acids.</text>
</comment>
<evidence type="ECO:0000256" key="13">
    <source>
        <dbReference type="ARBA" id="ARBA00023315"/>
    </source>
</evidence>
<evidence type="ECO:0000256" key="3">
    <source>
        <dbReference type="ARBA" id="ARBA00005189"/>
    </source>
</evidence>
<dbReference type="Proteomes" id="UP000054558">
    <property type="component" value="Unassembled WGS sequence"/>
</dbReference>
<reference evidence="17 18" key="1">
    <citation type="journal article" date="2014" name="Nat. Commun.">
        <title>Klebsormidium flaccidum genome reveals primary factors for plant terrestrial adaptation.</title>
        <authorList>
            <person name="Hori K."/>
            <person name="Maruyama F."/>
            <person name="Fujisawa T."/>
            <person name="Togashi T."/>
            <person name="Yamamoto N."/>
            <person name="Seo M."/>
            <person name="Sato S."/>
            <person name="Yamada T."/>
            <person name="Mori H."/>
            <person name="Tajima N."/>
            <person name="Moriyama T."/>
            <person name="Ikeuchi M."/>
            <person name="Watanabe M."/>
            <person name="Wada H."/>
            <person name="Kobayashi K."/>
            <person name="Saito M."/>
            <person name="Masuda T."/>
            <person name="Sasaki-Sekimoto Y."/>
            <person name="Mashiguchi K."/>
            <person name="Awai K."/>
            <person name="Shimojima M."/>
            <person name="Masuda S."/>
            <person name="Iwai M."/>
            <person name="Nobusawa T."/>
            <person name="Narise T."/>
            <person name="Kondo S."/>
            <person name="Saito H."/>
            <person name="Sato R."/>
            <person name="Murakawa M."/>
            <person name="Ihara Y."/>
            <person name="Oshima-Yamada Y."/>
            <person name="Ohtaka K."/>
            <person name="Satoh M."/>
            <person name="Sonobe K."/>
            <person name="Ishii M."/>
            <person name="Ohtani R."/>
            <person name="Kanamori-Sato M."/>
            <person name="Honoki R."/>
            <person name="Miyazaki D."/>
            <person name="Mochizuki H."/>
            <person name="Umetsu J."/>
            <person name="Higashi K."/>
            <person name="Shibata D."/>
            <person name="Kamiya Y."/>
            <person name="Sato N."/>
            <person name="Nakamura Y."/>
            <person name="Tabata S."/>
            <person name="Ida S."/>
            <person name="Kurokawa K."/>
            <person name="Ohta H."/>
        </authorList>
    </citation>
    <scope>NUCLEOTIDE SEQUENCE [LARGE SCALE GENOMIC DNA]</scope>
    <source>
        <strain evidence="17 18">NIES-2285</strain>
    </source>
</reference>
<evidence type="ECO:0000256" key="11">
    <source>
        <dbReference type="ARBA" id="ARBA00023209"/>
    </source>
</evidence>
<dbReference type="OMA" id="IAENMIY"/>
<dbReference type="SMART" id="SM00563">
    <property type="entry name" value="PlsC"/>
    <property type="match status" value="1"/>
</dbReference>
<dbReference type="InterPro" id="IPR023083">
    <property type="entry name" value="G3P_O-acylTrfase_N"/>
</dbReference>
<feature type="short sequence motif" description="HXXXXD motif" evidence="15">
    <location>
        <begin position="228"/>
        <end position="233"/>
    </location>
</feature>